<sequence length="651" mass="75122">MPKRRITEDHSYSKEALDIKSWPNVLIDNLTPDEKEVYLKRKKAIDMYFSEHPIKTIRQEVGIDFNTLRRLIRRCLMQNANGEVYGYRGLIPQKKLIQYKRLDRGNSSNYSGMFSDLLKTYPILKEEIEAYYFQNNRRKLTDPKMKAKYIHKKFIEKCKAIGLKEHMYPFTTQTLAKRSLERYLKELDNQNFALAAKRSGEAASKIANTTGINNEHNLSILRPLERVQFDGHRIDGIFSITFKTPDGDEITKVLERLWLLVILDVATRAIVGYYLSANIEYTAPDVMQCIKNCVIPKTKKELTIPGLSHKERGGFPSECFPDMQWGLWDELLYDNGKSNLSALVTDRLDYVVGCSTNAGPVAVPVRRGYIERFFGVLEESGYHRMINTTGNNPKDPRRNNPEINAVKYSISFEHLEELTDVLISDYNGTPNEGLNNFTPLEILEQRIERGLIPRIMPEEKRGDAIFLSAKAKRKVNGNIKEGRRPFIHYEGVDYRNDILSRSSELIGVTMDLIINIDDLRVLQAYLPDGSEFGSLTAVGKWGITPHSLQTRLQINKLKARKLLFFTSEDDPIDCYHRYLEEQALTNKQSRNRLVEQQRKKKKHEKINDKNADESKLTANEDQSNKPSNIVDISRGNNPIKRVEKNFKTITF</sequence>
<dbReference type="Proteomes" id="UP000515679">
    <property type="component" value="Chromosome"/>
</dbReference>
<organism evidence="3 4">
    <name type="scientific">Cohnella cholangitidis</name>
    <dbReference type="NCBI Taxonomy" id="2598458"/>
    <lineage>
        <taxon>Bacteria</taxon>
        <taxon>Bacillati</taxon>
        <taxon>Bacillota</taxon>
        <taxon>Bacilli</taxon>
        <taxon>Bacillales</taxon>
        <taxon>Paenibacillaceae</taxon>
        <taxon>Cohnella</taxon>
    </lineage>
</organism>
<feature type="region of interest" description="Disordered" evidence="1">
    <location>
        <begin position="589"/>
        <end position="636"/>
    </location>
</feature>
<dbReference type="EMBL" id="CP041969">
    <property type="protein sequence ID" value="QMV44727.1"/>
    <property type="molecule type" value="Genomic_DNA"/>
</dbReference>
<dbReference type="RefSeq" id="WP_182301018.1">
    <property type="nucleotide sequence ID" value="NZ_CP041969.1"/>
</dbReference>
<dbReference type="InterPro" id="IPR036397">
    <property type="entry name" value="RNaseH_sf"/>
</dbReference>
<dbReference type="InterPro" id="IPR012337">
    <property type="entry name" value="RNaseH-like_sf"/>
</dbReference>
<evidence type="ECO:0000313" key="3">
    <source>
        <dbReference type="EMBL" id="QMV44727.1"/>
    </source>
</evidence>
<dbReference type="InterPro" id="IPR001584">
    <property type="entry name" value="Integrase_cat-core"/>
</dbReference>
<evidence type="ECO:0000313" key="4">
    <source>
        <dbReference type="Proteomes" id="UP000515679"/>
    </source>
</evidence>
<feature type="domain" description="Integrase catalytic" evidence="2">
    <location>
        <begin position="219"/>
        <end position="447"/>
    </location>
</feature>
<proteinExistence type="predicted"/>
<feature type="compositionally biased region" description="Polar residues" evidence="1">
    <location>
        <begin position="616"/>
        <end position="627"/>
    </location>
</feature>
<dbReference type="AlphaFoldDB" id="A0A7G5C693"/>
<name>A0A7G5C693_9BACL</name>
<feature type="compositionally biased region" description="Basic and acidic residues" evidence="1">
    <location>
        <begin position="605"/>
        <end position="615"/>
    </location>
</feature>
<reference evidence="3 4" key="1">
    <citation type="submission" date="2019-07" db="EMBL/GenBank/DDBJ databases">
        <authorList>
            <person name="Kim J.K."/>
            <person name="Cheong H.-M."/>
            <person name="Choi Y."/>
            <person name="Hwang K.J."/>
            <person name="Lee S."/>
            <person name="Choi C."/>
        </authorList>
    </citation>
    <scope>NUCLEOTIDE SEQUENCE [LARGE SCALE GENOMIC DNA]</scope>
    <source>
        <strain evidence="3 4">KS 22</strain>
    </source>
</reference>
<dbReference type="KEGG" id="cchl:FPL14_28840"/>
<dbReference type="GO" id="GO:0003676">
    <property type="term" value="F:nucleic acid binding"/>
    <property type="evidence" value="ECO:0007669"/>
    <property type="project" value="InterPro"/>
</dbReference>
<gene>
    <name evidence="3" type="ORF">FPL14_28840</name>
</gene>
<dbReference type="GO" id="GO:0015074">
    <property type="term" value="P:DNA integration"/>
    <property type="evidence" value="ECO:0007669"/>
    <property type="project" value="InterPro"/>
</dbReference>
<evidence type="ECO:0000259" key="2">
    <source>
        <dbReference type="PROSITE" id="PS50994"/>
    </source>
</evidence>
<dbReference type="SUPFAM" id="SSF53098">
    <property type="entry name" value="Ribonuclease H-like"/>
    <property type="match status" value="1"/>
</dbReference>
<evidence type="ECO:0000256" key="1">
    <source>
        <dbReference type="SAM" id="MobiDB-lite"/>
    </source>
</evidence>
<dbReference type="PROSITE" id="PS50994">
    <property type="entry name" value="INTEGRASE"/>
    <property type="match status" value="1"/>
</dbReference>
<protein>
    <submittedName>
        <fullName evidence="3">Transposase family protein</fullName>
    </submittedName>
</protein>
<accession>A0A7G5C693</accession>
<dbReference type="Gene3D" id="3.30.420.10">
    <property type="entry name" value="Ribonuclease H-like superfamily/Ribonuclease H"/>
    <property type="match status" value="1"/>
</dbReference>
<keyword evidence="4" id="KW-1185">Reference proteome</keyword>